<dbReference type="InterPro" id="IPR036286">
    <property type="entry name" value="LexA/Signal_pep-like_sf"/>
</dbReference>
<reference evidence="1" key="1">
    <citation type="submission" date="2016-10" db="EMBL/GenBank/DDBJ databases">
        <authorList>
            <person name="de Groot N.N."/>
        </authorList>
    </citation>
    <scope>NUCLEOTIDE SEQUENCE [LARGE SCALE GENOMIC DNA]</scope>
    <source>
        <strain evidence="1">CGMCC 1.6133</strain>
    </source>
</reference>
<protein>
    <recommendedName>
        <fullName evidence="3">DNA polymerase V</fullName>
    </recommendedName>
</protein>
<evidence type="ECO:0008006" key="3">
    <source>
        <dbReference type="Google" id="ProtNLM"/>
    </source>
</evidence>
<dbReference type="RefSeq" id="WP_089689029.1">
    <property type="nucleotide sequence ID" value="NZ_FNES01000023.1"/>
</dbReference>
<dbReference type="OrthoDB" id="6168027at2"/>
<name>A0A1G9DU14_9GAMM</name>
<dbReference type="SUPFAM" id="SSF51306">
    <property type="entry name" value="LexA/Signal peptidase"/>
    <property type="match status" value="1"/>
</dbReference>
<dbReference type="AlphaFoldDB" id="A0A1G9DU14"/>
<sequence length="117" mass="12849">MRVIYLGPLVAGMKHPALAGYDLSQFAPSCYLVEVGEDAGVCGPVIEGDLLVVDEARPAQHADLVVVEREGEQRLFKGHRIGGRIRLIPTVGPRESVWARQSDLRGVVVSQARRYAW</sequence>
<keyword evidence="2" id="KW-1185">Reference proteome</keyword>
<dbReference type="Proteomes" id="UP000198525">
    <property type="component" value="Unassembled WGS sequence"/>
</dbReference>
<evidence type="ECO:0000313" key="2">
    <source>
        <dbReference type="Proteomes" id="UP000198525"/>
    </source>
</evidence>
<dbReference type="EMBL" id="FNES01000023">
    <property type="protein sequence ID" value="SDK67388.1"/>
    <property type="molecule type" value="Genomic_DNA"/>
</dbReference>
<organism evidence="1 2">
    <name type="scientific">Billgrantia gudaonensis</name>
    <dbReference type="NCBI Taxonomy" id="376427"/>
    <lineage>
        <taxon>Bacteria</taxon>
        <taxon>Pseudomonadati</taxon>
        <taxon>Pseudomonadota</taxon>
        <taxon>Gammaproteobacteria</taxon>
        <taxon>Oceanospirillales</taxon>
        <taxon>Halomonadaceae</taxon>
        <taxon>Billgrantia</taxon>
    </lineage>
</organism>
<gene>
    <name evidence="1" type="ORF">SAMN04487954_12311</name>
</gene>
<evidence type="ECO:0000313" key="1">
    <source>
        <dbReference type="EMBL" id="SDK67388.1"/>
    </source>
</evidence>
<accession>A0A1G9DU14</accession>
<dbReference type="STRING" id="376427.SAMN04487954_12311"/>
<proteinExistence type="predicted"/>